<name>A0A7Z0BHS9_9ACTN</name>
<dbReference type="RefSeq" id="WP_337797804.1">
    <property type="nucleotide sequence ID" value="NZ_JACCHL010000001.1"/>
</dbReference>
<reference evidence="2 3" key="1">
    <citation type="submission" date="2020-07" db="EMBL/GenBank/DDBJ databases">
        <title>Sequencing the genomes of 1000 actinobacteria strains.</title>
        <authorList>
            <person name="Klenk H.-P."/>
        </authorList>
    </citation>
    <scope>NUCLEOTIDE SEQUENCE [LARGE SCALE GENOMIC DNA]</scope>
    <source>
        <strain evidence="2 3">DSM 45278</strain>
    </source>
</reference>
<protein>
    <recommendedName>
        <fullName evidence="1">DUF5753 domain-containing protein</fullName>
    </recommendedName>
</protein>
<dbReference type="Proteomes" id="UP000584931">
    <property type="component" value="Unassembled WGS sequence"/>
</dbReference>
<dbReference type="AlphaFoldDB" id="A0A7Z0BHS9"/>
<feature type="domain" description="DUF5753" evidence="1">
    <location>
        <begin position="1"/>
        <end position="174"/>
    </location>
</feature>
<evidence type="ECO:0000313" key="3">
    <source>
        <dbReference type="Proteomes" id="UP000584931"/>
    </source>
</evidence>
<evidence type="ECO:0000259" key="1">
    <source>
        <dbReference type="Pfam" id="PF19054"/>
    </source>
</evidence>
<organism evidence="2 3">
    <name type="scientific">Nocardiopsis sinuspersici</name>
    <dbReference type="NCBI Taxonomy" id="501010"/>
    <lineage>
        <taxon>Bacteria</taxon>
        <taxon>Bacillati</taxon>
        <taxon>Actinomycetota</taxon>
        <taxon>Actinomycetes</taxon>
        <taxon>Streptosporangiales</taxon>
        <taxon>Nocardiopsidaceae</taxon>
        <taxon>Nocardiopsis</taxon>
    </lineage>
</organism>
<comment type="caution">
    <text evidence="2">The sequence shown here is derived from an EMBL/GenBank/DDBJ whole genome shotgun (WGS) entry which is preliminary data.</text>
</comment>
<proteinExistence type="predicted"/>
<sequence length="182" mass="19984">MDLEAKALAICQFQAQVVPALLQTESYARSTLEAACPPSPPQRVNDLLKTRMERQLLLNRATPPMVQYVVDENAFRRPIGGPEAMQEQLEQVIERAGSPFISLQVLPYDRGAHAGLEGTFTLLGMTPVEYVVYGETAGRGQIFTDVDVVSATTHRFGALRALALSPAESLEFVRSLVEREAP</sequence>
<gene>
    <name evidence="2" type="ORF">HNR06_000935</name>
</gene>
<accession>A0A7Z0BHS9</accession>
<dbReference type="EMBL" id="JACCHL010000001">
    <property type="protein sequence ID" value="NYH51346.1"/>
    <property type="molecule type" value="Genomic_DNA"/>
</dbReference>
<dbReference type="Pfam" id="PF19054">
    <property type="entry name" value="DUF5753"/>
    <property type="match status" value="1"/>
</dbReference>
<dbReference type="InterPro" id="IPR043917">
    <property type="entry name" value="DUF5753"/>
</dbReference>
<evidence type="ECO:0000313" key="2">
    <source>
        <dbReference type="EMBL" id="NYH51346.1"/>
    </source>
</evidence>